<feature type="non-terminal residue" evidence="1">
    <location>
        <position position="46"/>
    </location>
</feature>
<dbReference type="Proteomes" id="UP000295192">
    <property type="component" value="Unassembled WGS sequence"/>
</dbReference>
<organism evidence="1 2">
    <name type="scientific">Drosophila navojoa</name>
    <name type="common">Fruit fly</name>
    <dbReference type="NCBI Taxonomy" id="7232"/>
    <lineage>
        <taxon>Eukaryota</taxon>
        <taxon>Metazoa</taxon>
        <taxon>Ecdysozoa</taxon>
        <taxon>Arthropoda</taxon>
        <taxon>Hexapoda</taxon>
        <taxon>Insecta</taxon>
        <taxon>Pterygota</taxon>
        <taxon>Neoptera</taxon>
        <taxon>Endopterygota</taxon>
        <taxon>Diptera</taxon>
        <taxon>Brachycera</taxon>
        <taxon>Muscomorpha</taxon>
        <taxon>Ephydroidea</taxon>
        <taxon>Drosophilidae</taxon>
        <taxon>Drosophila</taxon>
    </lineage>
</organism>
<protein>
    <submittedName>
        <fullName evidence="1">Uncharacterized protein</fullName>
    </submittedName>
</protein>
<name>A0A484AMK1_DRONA</name>
<keyword evidence="2" id="KW-1185">Reference proteome</keyword>
<comment type="caution">
    <text evidence="1">The sequence shown here is derived from an EMBL/GenBank/DDBJ whole genome shotgun (WGS) entry which is preliminary data.</text>
</comment>
<gene>
    <name evidence="1" type="ORF">AWZ03_015484</name>
</gene>
<reference evidence="1 2" key="1">
    <citation type="journal article" date="2019" name="J. Hered.">
        <title>An Improved Genome Assembly for Drosophila navojoa, the Basal Species in the mojavensis Cluster.</title>
        <authorList>
            <person name="Vanderlinde T."/>
            <person name="Dupim E.G."/>
            <person name="Nazario-Yepiz N.O."/>
            <person name="Carvalho A.B."/>
        </authorList>
    </citation>
    <scope>NUCLEOTIDE SEQUENCE [LARGE SCALE GENOMIC DNA]</scope>
    <source>
        <strain evidence="1">Navoj_Jal97</strain>
        <tissue evidence="1">Whole organism</tissue>
    </source>
</reference>
<dbReference type="AlphaFoldDB" id="A0A484AMK1"/>
<dbReference type="EMBL" id="LSRL02012550">
    <property type="protein sequence ID" value="TDG38094.1"/>
    <property type="molecule type" value="Genomic_DNA"/>
</dbReference>
<proteinExistence type="predicted"/>
<evidence type="ECO:0000313" key="1">
    <source>
        <dbReference type="EMBL" id="TDG38094.1"/>
    </source>
</evidence>
<evidence type="ECO:0000313" key="2">
    <source>
        <dbReference type="Proteomes" id="UP000295192"/>
    </source>
</evidence>
<accession>A0A484AMK1</accession>
<sequence length="46" mass="5021">MHGRRASLRDEATTTVVDDVLETELAHVARLCVPSTSAAARLQDTR</sequence>